<dbReference type="Pfam" id="PF00534">
    <property type="entry name" value="Glycos_transf_1"/>
    <property type="match status" value="2"/>
</dbReference>
<dbReference type="GO" id="GO:0016757">
    <property type="term" value="F:glycosyltransferase activity"/>
    <property type="evidence" value="ECO:0007669"/>
    <property type="project" value="InterPro"/>
</dbReference>
<proteinExistence type="predicted"/>
<reference evidence="3 4" key="1">
    <citation type="submission" date="2016-02" db="EMBL/GenBank/DDBJ databases">
        <title>Draft genome sequence of Acidibacillus ferrooxidans SLC66.</title>
        <authorList>
            <person name="Oliveira G."/>
            <person name="Nancucheo I."/>
            <person name="Dall'Agnol H."/>
            <person name="Johnson B."/>
            <person name="Oliveira R."/>
            <person name="Nunes G.L."/>
            <person name="Tzotzos G."/>
            <person name="Orellana S.C."/>
            <person name="Salim A.C."/>
            <person name="Araujo F.M."/>
        </authorList>
    </citation>
    <scope>NUCLEOTIDE SEQUENCE [LARGE SCALE GENOMIC DNA]</scope>
    <source>
        <strain evidence="3 4">SLC66</strain>
    </source>
</reference>
<gene>
    <name evidence="3" type="ORF">AYW79_10645</name>
</gene>
<dbReference type="RefSeq" id="WP_067565447.1">
    <property type="nucleotide sequence ID" value="NZ_LSUQ01000035.1"/>
</dbReference>
<dbReference type="Gene3D" id="3.40.50.2000">
    <property type="entry name" value="Glycogen Phosphorylase B"/>
    <property type="match status" value="3"/>
</dbReference>
<feature type="domain" description="Glycosyl transferase family 1" evidence="2">
    <location>
        <begin position="902"/>
        <end position="1046"/>
    </location>
</feature>
<sequence length="1074" mass="122891">MRIVIDMQGAQSASRHRGIGRLTLSLIKALVANKGDHEVILALNGLFPDTIEFIRSTFDQLLSQENIRVWQAVGPVYYLASDSSWRRRTAELIRESFLASLKPDIILITSLFEGLGDDAVTSIGAFNNTIPTAVILYDLIPLIYRELYLKSPEYELWYEQKIGHLRRADLLLSISESSRQEAIRYLGIASDSAVNISAAVDAEFKPLTFEPSDKERILSQYGISQSFVMYTGAAIEPRKNIEGLIRAYAQLPKSLRRKHQLLIVCTIQPVDRARLVSVAKKFGMGSEELVLTGYVPDEDLINLYNLCKVFIFPSWHEGFGLPVLEAMSCGTAVIGSNTSSVPEIIERKDALFDPKNDRSITDKLEQILTDEEFLVELQRHSLKQSQKFSWDLSAKRALHAMDSISEKNCDKMFSLKRFSRRPKLAYISPLPPVQSGISDYSAKLLPELARYYEIEVIVDQETVSDPWIRANCPIRNSDWFLTHAKKYDRVIYHFGNSPFHHYMLSLLNEIPGVVVLHDFFLSGIYKHSGENYLSDPRWLKELYCSHGYKAVQEHASTSDLNQIIMKYPCNLSVLKSALGLIVHSEHPIELSKQCYPKLNLDNWRVITFIRDLKQKRKDIIKHTESYIQENLISECVLGLVQQYHNVVEYFYSNNIFSSQNLIEAIGLLDGYKPDDMECADLANNISRNQDNNLPQRQLLIDISELVVRDAKSGIQRVTRSVLKEMLESSFRDYRIEPVYASIGEIGYRYARQYTLELIGSTSNLITDELIQYQNGDIFMGLDFQSHVVVTQREFLTQMHNLGVQIFFTVYDLLPILMPQVFPTGSDVGHENWLSIITKFDGAICISSGVANDLKKWLHDNGTERLRPYKITWSHLGADVENSIPSMGLPNNADQNLTNIYRRKSFLMVGTVEPRKGYMQTVLAFERLWAEEIDVNLIIVGKQGWMVETLIEKIRKHPELNRRLLWLEGISDEYLEKIYSSSTCLIAASEGEGFGLPLIEAAQHKLPIIARDIPVFREVAEEHAFYFHGKDPIDLAYAIKDWIKLYDQDMHPKSDDMHWLTWKEAAKNMLDILLQ</sequence>
<dbReference type="EMBL" id="LSUQ01000035">
    <property type="protein sequence ID" value="OAG93435.1"/>
    <property type="molecule type" value="Genomic_DNA"/>
</dbReference>
<organism evidence="3 4">
    <name type="scientific">Ferroacidibacillus organovorans</name>
    <dbReference type="NCBI Taxonomy" id="1765683"/>
    <lineage>
        <taxon>Bacteria</taxon>
        <taxon>Bacillati</taxon>
        <taxon>Bacillota</taxon>
        <taxon>Bacilli</taxon>
        <taxon>Bacillales</taxon>
        <taxon>Alicyclobacillaceae</taxon>
        <taxon>Ferroacidibacillus</taxon>
    </lineage>
</organism>
<dbReference type="CDD" id="cd03809">
    <property type="entry name" value="GT4_MtfB-like"/>
    <property type="match status" value="2"/>
</dbReference>
<dbReference type="GO" id="GO:0009103">
    <property type="term" value="P:lipopolysaccharide biosynthetic process"/>
    <property type="evidence" value="ECO:0007669"/>
    <property type="project" value="TreeGrafter"/>
</dbReference>
<dbReference type="AlphaFoldDB" id="A0A853K8X3"/>
<dbReference type="InterPro" id="IPR001296">
    <property type="entry name" value="Glyco_trans_1"/>
</dbReference>
<evidence type="ECO:0000313" key="3">
    <source>
        <dbReference type="EMBL" id="OAG93435.1"/>
    </source>
</evidence>
<accession>A0A853K8X3</accession>
<protein>
    <recommendedName>
        <fullName evidence="2">Glycosyl transferase family 1 domain-containing protein</fullName>
    </recommendedName>
</protein>
<evidence type="ECO:0000256" key="1">
    <source>
        <dbReference type="ARBA" id="ARBA00022679"/>
    </source>
</evidence>
<comment type="caution">
    <text evidence="3">The sequence shown here is derived from an EMBL/GenBank/DDBJ whole genome shotgun (WGS) entry which is preliminary data.</text>
</comment>
<dbReference type="SUPFAM" id="SSF53756">
    <property type="entry name" value="UDP-Glycosyltransferase/glycogen phosphorylase"/>
    <property type="match status" value="3"/>
</dbReference>
<feature type="domain" description="Glycosyl transferase family 1" evidence="2">
    <location>
        <begin position="219"/>
        <end position="377"/>
    </location>
</feature>
<dbReference type="PANTHER" id="PTHR46401:SF2">
    <property type="entry name" value="GLYCOSYLTRANSFERASE WBBK-RELATED"/>
    <property type="match status" value="1"/>
</dbReference>
<name>A0A853K8X3_9BACL</name>
<evidence type="ECO:0000259" key="2">
    <source>
        <dbReference type="Pfam" id="PF00534"/>
    </source>
</evidence>
<dbReference type="PANTHER" id="PTHR46401">
    <property type="entry name" value="GLYCOSYLTRANSFERASE WBBK-RELATED"/>
    <property type="match status" value="1"/>
</dbReference>
<evidence type="ECO:0000313" key="4">
    <source>
        <dbReference type="Proteomes" id="UP000077421"/>
    </source>
</evidence>
<dbReference type="Proteomes" id="UP000077421">
    <property type="component" value="Unassembled WGS sequence"/>
</dbReference>
<keyword evidence="1" id="KW-0808">Transferase</keyword>